<dbReference type="HAMAP" id="MF_00048">
    <property type="entry name" value="UPF0102"/>
    <property type="match status" value="1"/>
</dbReference>
<evidence type="ECO:0000313" key="3">
    <source>
        <dbReference type="EMBL" id="MBB4017092.1"/>
    </source>
</evidence>
<comment type="similarity">
    <text evidence="1 2">Belongs to the UPF0102 family.</text>
</comment>
<evidence type="ECO:0000313" key="4">
    <source>
        <dbReference type="Proteomes" id="UP000577362"/>
    </source>
</evidence>
<dbReference type="InterPro" id="IPR011335">
    <property type="entry name" value="Restrct_endonuc-II-like"/>
</dbReference>
<dbReference type="PANTHER" id="PTHR34039:SF1">
    <property type="entry name" value="UPF0102 PROTEIN YRAN"/>
    <property type="match status" value="1"/>
</dbReference>
<dbReference type="InterPro" id="IPR011856">
    <property type="entry name" value="tRNA_endonuc-like_dom_sf"/>
</dbReference>
<keyword evidence="4" id="KW-1185">Reference proteome</keyword>
<evidence type="ECO:0000256" key="2">
    <source>
        <dbReference type="HAMAP-Rule" id="MF_00048"/>
    </source>
</evidence>
<gene>
    <name evidence="3" type="ORF">GGR16_002121</name>
</gene>
<dbReference type="Gene3D" id="3.40.1350.10">
    <property type="match status" value="1"/>
</dbReference>
<dbReference type="NCBIfam" id="NF009151">
    <property type="entry name" value="PRK12497.1-5"/>
    <property type="match status" value="1"/>
</dbReference>
<dbReference type="InterPro" id="IPR003509">
    <property type="entry name" value="UPF0102_YraN-like"/>
</dbReference>
<reference evidence="3 4" key="1">
    <citation type="submission" date="2020-08" db="EMBL/GenBank/DDBJ databases">
        <title>Genomic Encyclopedia of Type Strains, Phase IV (KMG-IV): sequencing the most valuable type-strain genomes for metagenomic binning, comparative biology and taxonomic classification.</title>
        <authorList>
            <person name="Goeker M."/>
        </authorList>
    </citation>
    <scope>NUCLEOTIDE SEQUENCE [LARGE SCALE GENOMIC DNA]</scope>
    <source>
        <strain evidence="3 4">DSM 103737</strain>
    </source>
</reference>
<keyword evidence="3" id="KW-0255">Endonuclease</keyword>
<keyword evidence="3" id="KW-0378">Hydrolase</keyword>
<dbReference type="Proteomes" id="UP000577362">
    <property type="component" value="Unassembled WGS sequence"/>
</dbReference>
<comment type="caution">
    <text evidence="3">The sequence shown here is derived from an EMBL/GenBank/DDBJ whole genome shotgun (WGS) entry which is preliminary data.</text>
</comment>
<dbReference type="GO" id="GO:0004519">
    <property type="term" value="F:endonuclease activity"/>
    <property type="evidence" value="ECO:0007669"/>
    <property type="project" value="UniProtKB-KW"/>
</dbReference>
<dbReference type="EMBL" id="JACIEN010000002">
    <property type="protein sequence ID" value="MBB4017092.1"/>
    <property type="molecule type" value="Genomic_DNA"/>
</dbReference>
<dbReference type="GO" id="GO:0003676">
    <property type="term" value="F:nucleic acid binding"/>
    <property type="evidence" value="ECO:0007669"/>
    <property type="project" value="InterPro"/>
</dbReference>
<proteinExistence type="inferred from homology"/>
<accession>A0A840BZE7</accession>
<evidence type="ECO:0000256" key="1">
    <source>
        <dbReference type="ARBA" id="ARBA00006738"/>
    </source>
</evidence>
<sequence>MSAAARDRQPSRQARAQRAGLRAEALAALVLTLKGYRIVARRYAAAGGEIDLIARRGDTVAFVEVKARARLDDARGAISAQKAARMARCVRHWLARNPWAAGLTLRCDAVFLAPRSLPRHVPAVLSLAID</sequence>
<organism evidence="3 4">
    <name type="scientific">Chelatococcus caeni</name>
    <dbReference type="NCBI Taxonomy" id="1348468"/>
    <lineage>
        <taxon>Bacteria</taxon>
        <taxon>Pseudomonadati</taxon>
        <taxon>Pseudomonadota</taxon>
        <taxon>Alphaproteobacteria</taxon>
        <taxon>Hyphomicrobiales</taxon>
        <taxon>Chelatococcaceae</taxon>
        <taxon>Chelatococcus</taxon>
    </lineage>
</organism>
<dbReference type="AlphaFoldDB" id="A0A840BZE7"/>
<dbReference type="Pfam" id="PF02021">
    <property type="entry name" value="UPF0102"/>
    <property type="match status" value="1"/>
</dbReference>
<protein>
    <recommendedName>
        <fullName evidence="2">UPF0102 protein GGR16_002121</fullName>
    </recommendedName>
</protein>
<dbReference type="RefSeq" id="WP_019403843.1">
    <property type="nucleotide sequence ID" value="NZ_JACIEN010000002.1"/>
</dbReference>
<name>A0A840BZE7_9HYPH</name>
<dbReference type="SUPFAM" id="SSF52980">
    <property type="entry name" value="Restriction endonuclease-like"/>
    <property type="match status" value="1"/>
</dbReference>
<keyword evidence="3" id="KW-0540">Nuclease</keyword>
<dbReference type="PANTHER" id="PTHR34039">
    <property type="entry name" value="UPF0102 PROTEIN YRAN"/>
    <property type="match status" value="1"/>
</dbReference>